<keyword evidence="2" id="KW-0677">Repeat</keyword>
<dbReference type="Gene3D" id="1.10.220.10">
    <property type="entry name" value="Annexin"/>
    <property type="match status" value="1"/>
</dbReference>
<dbReference type="InterPro" id="IPR037104">
    <property type="entry name" value="Annexin_sf"/>
</dbReference>
<dbReference type="GO" id="GO:0005886">
    <property type="term" value="C:plasma membrane"/>
    <property type="evidence" value="ECO:0007669"/>
    <property type="project" value="TreeGrafter"/>
</dbReference>
<protein>
    <submittedName>
        <fullName evidence="4">Uncharacterized protein</fullName>
    </submittedName>
</protein>
<keyword evidence="5" id="KW-1185">Reference proteome</keyword>
<dbReference type="GO" id="GO:0005737">
    <property type="term" value="C:cytoplasm"/>
    <property type="evidence" value="ECO:0007669"/>
    <property type="project" value="TreeGrafter"/>
</dbReference>
<feature type="non-terminal residue" evidence="4">
    <location>
        <position position="1"/>
    </location>
</feature>
<dbReference type="EMBL" id="JAVRJZ010000001">
    <property type="protein sequence ID" value="KAK2727250.1"/>
    <property type="molecule type" value="Genomic_DNA"/>
</dbReference>
<dbReference type="GO" id="GO:0005509">
    <property type="term" value="F:calcium ion binding"/>
    <property type="evidence" value="ECO:0007669"/>
    <property type="project" value="InterPro"/>
</dbReference>
<dbReference type="Pfam" id="PF00191">
    <property type="entry name" value="Annexin"/>
    <property type="match status" value="1"/>
</dbReference>
<dbReference type="GO" id="GO:0012506">
    <property type="term" value="C:vesicle membrane"/>
    <property type="evidence" value="ECO:0007669"/>
    <property type="project" value="TreeGrafter"/>
</dbReference>
<dbReference type="PROSITE" id="PS00223">
    <property type="entry name" value="ANNEXIN_1"/>
    <property type="match status" value="1"/>
</dbReference>
<feature type="non-terminal residue" evidence="4">
    <location>
        <position position="175"/>
    </location>
</feature>
<accession>A0AA88IEK7</accession>
<proteinExistence type="inferred from homology"/>
<dbReference type="SMART" id="SM00335">
    <property type="entry name" value="ANX"/>
    <property type="match status" value="1"/>
</dbReference>
<reference evidence="4" key="1">
    <citation type="submission" date="2023-07" db="EMBL/GenBank/DDBJ databases">
        <title>Chromosome-level genome assembly of Artemia franciscana.</title>
        <authorList>
            <person name="Jo E."/>
        </authorList>
    </citation>
    <scope>NUCLEOTIDE SEQUENCE</scope>
    <source>
        <tissue evidence="4">Whole body</tissue>
    </source>
</reference>
<dbReference type="GO" id="GO:0005634">
    <property type="term" value="C:nucleus"/>
    <property type="evidence" value="ECO:0007669"/>
    <property type="project" value="TreeGrafter"/>
</dbReference>
<dbReference type="PROSITE" id="PS51897">
    <property type="entry name" value="ANNEXIN_2"/>
    <property type="match status" value="1"/>
</dbReference>
<dbReference type="PANTHER" id="PTHR10502">
    <property type="entry name" value="ANNEXIN"/>
    <property type="match status" value="1"/>
</dbReference>
<sequence length="175" mass="19645">GQRDEHGVIDNEVVMNDAHRLYSAGFLLTIAFDAVGDIKAPAPALFVARSPVKAKVYPSSSFSSPLPVHLMSLRTSEGKLGTEESAFVQFLATRSFQHLKQLQQEYVKITERELEDAVASEFSRNIEKGLTAISLSRLPRRFLFEEEAEELLFETTYHSESVLSLRVCIVRTIEV</sequence>
<evidence type="ECO:0000256" key="2">
    <source>
        <dbReference type="ARBA" id="ARBA00022737"/>
    </source>
</evidence>
<comment type="caution">
    <text evidence="4">The sequence shown here is derived from an EMBL/GenBank/DDBJ whole genome shotgun (WGS) entry which is preliminary data.</text>
</comment>
<organism evidence="4 5">
    <name type="scientific">Artemia franciscana</name>
    <name type="common">Brine shrimp</name>
    <name type="synonym">Artemia sanfranciscana</name>
    <dbReference type="NCBI Taxonomy" id="6661"/>
    <lineage>
        <taxon>Eukaryota</taxon>
        <taxon>Metazoa</taxon>
        <taxon>Ecdysozoa</taxon>
        <taxon>Arthropoda</taxon>
        <taxon>Crustacea</taxon>
        <taxon>Branchiopoda</taxon>
        <taxon>Anostraca</taxon>
        <taxon>Artemiidae</taxon>
        <taxon>Artemia</taxon>
    </lineage>
</organism>
<evidence type="ECO:0000256" key="1">
    <source>
        <dbReference type="ARBA" id="ARBA00007831"/>
    </source>
</evidence>
<evidence type="ECO:0000256" key="3">
    <source>
        <dbReference type="ARBA" id="ARBA00023216"/>
    </source>
</evidence>
<dbReference type="GO" id="GO:0005544">
    <property type="term" value="F:calcium-dependent phospholipid binding"/>
    <property type="evidence" value="ECO:0007669"/>
    <property type="project" value="InterPro"/>
</dbReference>
<dbReference type="InterPro" id="IPR018252">
    <property type="entry name" value="Annexin_repeat_CS"/>
</dbReference>
<comment type="similarity">
    <text evidence="1">Belongs to the annexin family.</text>
</comment>
<dbReference type="PANTHER" id="PTHR10502:SF102">
    <property type="entry name" value="ANNEXIN B11"/>
    <property type="match status" value="1"/>
</dbReference>
<dbReference type="SUPFAM" id="SSF47874">
    <property type="entry name" value="Annexin"/>
    <property type="match status" value="1"/>
</dbReference>
<dbReference type="GO" id="GO:0001786">
    <property type="term" value="F:phosphatidylserine binding"/>
    <property type="evidence" value="ECO:0007669"/>
    <property type="project" value="TreeGrafter"/>
</dbReference>
<evidence type="ECO:0000313" key="5">
    <source>
        <dbReference type="Proteomes" id="UP001187531"/>
    </source>
</evidence>
<dbReference type="Proteomes" id="UP001187531">
    <property type="component" value="Unassembled WGS sequence"/>
</dbReference>
<dbReference type="InterPro" id="IPR018502">
    <property type="entry name" value="Annexin_repeat"/>
</dbReference>
<dbReference type="AlphaFoldDB" id="A0AA88IEK7"/>
<name>A0AA88IEK7_ARTSF</name>
<gene>
    <name evidence="4" type="ORF">QYM36_007928</name>
</gene>
<keyword evidence="3" id="KW-0041">Annexin</keyword>
<evidence type="ECO:0000313" key="4">
    <source>
        <dbReference type="EMBL" id="KAK2727250.1"/>
    </source>
</evidence>